<dbReference type="PROSITE" id="PS50011">
    <property type="entry name" value="PROTEIN_KINASE_DOM"/>
    <property type="match status" value="1"/>
</dbReference>
<dbReference type="InterPro" id="IPR017441">
    <property type="entry name" value="Protein_kinase_ATP_BS"/>
</dbReference>
<dbReference type="Proteomes" id="UP000789508">
    <property type="component" value="Unassembled WGS sequence"/>
</dbReference>
<dbReference type="GO" id="GO:0005524">
    <property type="term" value="F:ATP binding"/>
    <property type="evidence" value="ECO:0007669"/>
    <property type="project" value="UniProtKB-UniRule"/>
</dbReference>
<feature type="compositionally biased region" description="Polar residues" evidence="12">
    <location>
        <begin position="73"/>
        <end position="99"/>
    </location>
</feature>
<dbReference type="PROSITE" id="PS00107">
    <property type="entry name" value="PROTEIN_KINASE_ATP"/>
    <property type="match status" value="1"/>
</dbReference>
<comment type="similarity">
    <text evidence="1">Belongs to the protein kinase superfamily. CMGC Ser/Thr protein kinase family. MNB/DYRK subfamily.</text>
</comment>
<dbReference type="CDD" id="cd14210">
    <property type="entry name" value="PKc_DYRK"/>
    <property type="match status" value="1"/>
</dbReference>
<dbReference type="InterPro" id="IPR011009">
    <property type="entry name" value="Kinase-like_dom_sf"/>
</dbReference>
<comment type="catalytic activity">
    <reaction evidence="9">
        <text>L-threonyl-[protein] + ATP = O-phospho-L-threonyl-[protein] + ADP + H(+)</text>
        <dbReference type="Rhea" id="RHEA:46608"/>
        <dbReference type="Rhea" id="RHEA-COMP:11060"/>
        <dbReference type="Rhea" id="RHEA-COMP:11605"/>
        <dbReference type="ChEBI" id="CHEBI:15378"/>
        <dbReference type="ChEBI" id="CHEBI:30013"/>
        <dbReference type="ChEBI" id="CHEBI:30616"/>
        <dbReference type="ChEBI" id="CHEBI:61977"/>
        <dbReference type="ChEBI" id="CHEBI:456216"/>
        <dbReference type="EC" id="2.7.12.1"/>
    </reaction>
</comment>
<dbReference type="Gene3D" id="3.30.10.30">
    <property type="entry name" value="DYRK"/>
    <property type="match status" value="1"/>
</dbReference>
<feature type="compositionally biased region" description="Polar residues" evidence="12">
    <location>
        <begin position="531"/>
        <end position="567"/>
    </location>
</feature>
<keyword evidence="7 11" id="KW-0067">ATP-binding</keyword>
<evidence type="ECO:0000256" key="11">
    <source>
        <dbReference type="PROSITE-ProRule" id="PRU10141"/>
    </source>
</evidence>
<dbReference type="PANTHER" id="PTHR24058">
    <property type="entry name" value="DUAL SPECIFICITY PROTEIN KINASE"/>
    <property type="match status" value="1"/>
</dbReference>
<reference evidence="14" key="1">
    <citation type="submission" date="2021-06" db="EMBL/GenBank/DDBJ databases">
        <authorList>
            <person name="Kallberg Y."/>
            <person name="Tangrot J."/>
            <person name="Rosling A."/>
        </authorList>
    </citation>
    <scope>NUCLEOTIDE SEQUENCE</scope>
    <source>
        <strain evidence="14">FL130A</strain>
    </source>
</reference>
<comment type="catalytic activity">
    <reaction evidence="8">
        <text>L-seryl-[protein] + ATP = O-phospho-L-seryl-[protein] + ADP + H(+)</text>
        <dbReference type="Rhea" id="RHEA:17989"/>
        <dbReference type="Rhea" id="RHEA-COMP:9863"/>
        <dbReference type="Rhea" id="RHEA-COMP:11604"/>
        <dbReference type="ChEBI" id="CHEBI:15378"/>
        <dbReference type="ChEBI" id="CHEBI:29999"/>
        <dbReference type="ChEBI" id="CHEBI:30616"/>
        <dbReference type="ChEBI" id="CHEBI:83421"/>
        <dbReference type="ChEBI" id="CHEBI:456216"/>
        <dbReference type="EC" id="2.7.12.1"/>
    </reaction>
</comment>
<keyword evidence="6" id="KW-0418">Kinase</keyword>
<keyword evidence="5 11" id="KW-0547">Nucleotide-binding</keyword>
<dbReference type="Pfam" id="PF00069">
    <property type="entry name" value="Pkinase"/>
    <property type="match status" value="1"/>
</dbReference>
<feature type="compositionally biased region" description="Basic and acidic residues" evidence="12">
    <location>
        <begin position="636"/>
        <end position="653"/>
    </location>
</feature>
<evidence type="ECO:0000256" key="5">
    <source>
        <dbReference type="ARBA" id="ARBA00022741"/>
    </source>
</evidence>
<evidence type="ECO:0000256" key="3">
    <source>
        <dbReference type="ARBA" id="ARBA00022527"/>
    </source>
</evidence>
<dbReference type="SUPFAM" id="SSF56112">
    <property type="entry name" value="Protein kinase-like (PK-like)"/>
    <property type="match status" value="1"/>
</dbReference>
<evidence type="ECO:0000256" key="6">
    <source>
        <dbReference type="ARBA" id="ARBA00022777"/>
    </source>
</evidence>
<feature type="compositionally biased region" description="Low complexity" evidence="12">
    <location>
        <begin position="276"/>
        <end position="290"/>
    </location>
</feature>
<dbReference type="AlphaFoldDB" id="A0A9N9H9Q5"/>
<evidence type="ECO:0000256" key="12">
    <source>
        <dbReference type="SAM" id="MobiDB-lite"/>
    </source>
</evidence>
<organism evidence="14 15">
    <name type="scientific">Ambispora leptoticha</name>
    <dbReference type="NCBI Taxonomy" id="144679"/>
    <lineage>
        <taxon>Eukaryota</taxon>
        <taxon>Fungi</taxon>
        <taxon>Fungi incertae sedis</taxon>
        <taxon>Mucoromycota</taxon>
        <taxon>Glomeromycotina</taxon>
        <taxon>Glomeromycetes</taxon>
        <taxon>Archaeosporales</taxon>
        <taxon>Ambisporaceae</taxon>
        <taxon>Ambispora</taxon>
    </lineage>
</organism>
<dbReference type="InterPro" id="IPR000719">
    <property type="entry name" value="Prot_kinase_dom"/>
</dbReference>
<proteinExistence type="inferred from homology"/>
<protein>
    <recommendedName>
        <fullName evidence="2">dual-specificity kinase</fullName>
        <ecNumber evidence="2">2.7.12.1</ecNumber>
    </recommendedName>
</protein>
<feature type="compositionally biased region" description="Polar residues" evidence="12">
    <location>
        <begin position="1046"/>
        <end position="1057"/>
    </location>
</feature>
<feature type="non-terminal residue" evidence="14">
    <location>
        <position position="1"/>
    </location>
</feature>
<keyword evidence="15" id="KW-1185">Reference proteome</keyword>
<comment type="caution">
    <text evidence="14">The sequence shown here is derived from an EMBL/GenBank/DDBJ whole genome shotgun (WGS) entry which is preliminary data.</text>
</comment>
<feature type="compositionally biased region" description="Low complexity" evidence="12">
    <location>
        <begin position="1003"/>
        <end position="1045"/>
    </location>
</feature>
<evidence type="ECO:0000259" key="13">
    <source>
        <dbReference type="PROSITE" id="PS50011"/>
    </source>
</evidence>
<feature type="compositionally biased region" description="Low complexity" evidence="12">
    <location>
        <begin position="568"/>
        <end position="590"/>
    </location>
</feature>
<keyword evidence="4" id="KW-0808">Transferase</keyword>
<dbReference type="GO" id="GO:0004712">
    <property type="term" value="F:protein serine/threonine/tyrosine kinase activity"/>
    <property type="evidence" value="ECO:0007669"/>
    <property type="project" value="UniProtKB-EC"/>
</dbReference>
<keyword evidence="3" id="KW-0723">Serine/threonine-protein kinase</keyword>
<dbReference type="InterPro" id="IPR050494">
    <property type="entry name" value="Ser_Thr_dual-spec_kinase"/>
</dbReference>
<feature type="region of interest" description="Disordered" evidence="12">
    <location>
        <begin position="433"/>
        <end position="659"/>
    </location>
</feature>
<evidence type="ECO:0000313" key="14">
    <source>
        <dbReference type="EMBL" id="CAG8659126.1"/>
    </source>
</evidence>
<feature type="compositionally biased region" description="Low complexity" evidence="12">
    <location>
        <begin position="475"/>
        <end position="488"/>
    </location>
</feature>
<feature type="non-terminal residue" evidence="14">
    <location>
        <position position="1097"/>
    </location>
</feature>
<gene>
    <name evidence="14" type="ORF">ALEPTO_LOCUS10272</name>
</gene>
<evidence type="ECO:0000256" key="1">
    <source>
        <dbReference type="ARBA" id="ARBA00008867"/>
    </source>
</evidence>
<feature type="compositionally biased region" description="Pro residues" evidence="12">
    <location>
        <begin position="222"/>
        <end position="238"/>
    </location>
</feature>
<evidence type="ECO:0000256" key="4">
    <source>
        <dbReference type="ARBA" id="ARBA00022679"/>
    </source>
</evidence>
<feature type="region of interest" description="Disordered" evidence="12">
    <location>
        <begin position="65"/>
        <end position="160"/>
    </location>
</feature>
<evidence type="ECO:0000256" key="10">
    <source>
        <dbReference type="ARBA" id="ARBA00051680"/>
    </source>
</evidence>
<feature type="compositionally biased region" description="Polar residues" evidence="12">
    <location>
        <begin position="1065"/>
        <end position="1083"/>
    </location>
</feature>
<feature type="compositionally biased region" description="Polar residues" evidence="12">
    <location>
        <begin position="606"/>
        <end position="623"/>
    </location>
</feature>
<feature type="region of interest" description="Disordered" evidence="12">
    <location>
        <begin position="179"/>
        <end position="322"/>
    </location>
</feature>
<feature type="compositionally biased region" description="Basic and acidic residues" evidence="12">
    <location>
        <begin position="363"/>
        <end position="376"/>
    </location>
</feature>
<feature type="compositionally biased region" description="Basic and acidic residues" evidence="12">
    <location>
        <begin position="142"/>
        <end position="153"/>
    </location>
</feature>
<dbReference type="EMBL" id="CAJVPS010010605">
    <property type="protein sequence ID" value="CAG8659126.1"/>
    <property type="molecule type" value="Genomic_DNA"/>
</dbReference>
<dbReference type="Gene3D" id="1.10.510.10">
    <property type="entry name" value="Transferase(Phosphotransferase) domain 1"/>
    <property type="match status" value="1"/>
</dbReference>
<name>A0A9N9H9Q5_9GLOM</name>
<dbReference type="GO" id="GO:0004674">
    <property type="term" value="F:protein serine/threonine kinase activity"/>
    <property type="evidence" value="ECO:0007669"/>
    <property type="project" value="UniProtKB-KW"/>
</dbReference>
<dbReference type="GO" id="GO:0005737">
    <property type="term" value="C:cytoplasm"/>
    <property type="evidence" value="ECO:0007669"/>
    <property type="project" value="TreeGrafter"/>
</dbReference>
<feature type="domain" description="Protein kinase" evidence="13">
    <location>
        <begin position="728"/>
        <end position="986"/>
    </location>
</feature>
<feature type="compositionally biased region" description="Polar residues" evidence="12">
    <location>
        <begin position="494"/>
        <end position="510"/>
    </location>
</feature>
<dbReference type="GO" id="GO:0005856">
    <property type="term" value="C:cytoskeleton"/>
    <property type="evidence" value="ECO:0007669"/>
    <property type="project" value="TreeGrafter"/>
</dbReference>
<feature type="binding site" evidence="11">
    <location>
        <position position="757"/>
    </location>
    <ligand>
        <name>ATP</name>
        <dbReference type="ChEBI" id="CHEBI:30616"/>
    </ligand>
</feature>
<dbReference type="EC" id="2.7.12.1" evidence="2"/>
<dbReference type="FunFam" id="3.30.200.20:FF:000087">
    <property type="entry name" value="Dual specificity tyrosine-phosphorylation-regulated kinase 1A"/>
    <property type="match status" value="1"/>
</dbReference>
<feature type="region of interest" description="Disordered" evidence="12">
    <location>
        <begin position="335"/>
        <end position="388"/>
    </location>
</feature>
<comment type="catalytic activity">
    <reaction evidence="10">
        <text>L-tyrosyl-[protein] + ATP = O-phospho-L-tyrosyl-[protein] + ADP + H(+)</text>
        <dbReference type="Rhea" id="RHEA:10596"/>
        <dbReference type="Rhea" id="RHEA-COMP:10136"/>
        <dbReference type="Rhea" id="RHEA-COMP:20101"/>
        <dbReference type="ChEBI" id="CHEBI:15378"/>
        <dbReference type="ChEBI" id="CHEBI:30616"/>
        <dbReference type="ChEBI" id="CHEBI:46858"/>
        <dbReference type="ChEBI" id="CHEBI:61978"/>
        <dbReference type="ChEBI" id="CHEBI:456216"/>
        <dbReference type="EC" id="2.7.12.1"/>
    </reaction>
</comment>
<dbReference type="InterPro" id="IPR042521">
    <property type="entry name" value="DYRK"/>
</dbReference>
<feature type="compositionally biased region" description="Polar residues" evidence="12">
    <location>
        <begin position="434"/>
        <end position="445"/>
    </location>
</feature>
<evidence type="ECO:0000256" key="2">
    <source>
        <dbReference type="ARBA" id="ARBA00013203"/>
    </source>
</evidence>
<feature type="compositionally biased region" description="Low complexity" evidence="12">
    <location>
        <begin position="511"/>
        <end position="520"/>
    </location>
</feature>
<evidence type="ECO:0000313" key="15">
    <source>
        <dbReference type="Proteomes" id="UP000789508"/>
    </source>
</evidence>
<sequence length="1097" mass="121336">KKIKETPNKETYKAVSDVLKTFMDLEMVEDKLADQTRQVLVKMEKSFSVRGGESDDDDLQSKVVYFGSDKPRSANSTKRVPSTPNTPIKPSLNRRTSQEIVKPSLTHLPSYERKSSGHVKYASDGTSLSTNGPIEPSISKKILKESRSDEKLKREKRKTMGGVSLDIKASAMAQLEKFVSSEHLRKSKPVNDSVSDDDYNTIRGRTPSPLLPTVRKTKTMPITPPPSILNSRLPPPAPIRSVSYNSSSKHSKKSDHDNHSSITSEARSRRLTVNGSTNSSSISPPKSINSRTTTPTSSKRDSLPPPISDTQLPPPVPAMPSLLPKLTKELSKVHDDIPPVPALPLSITNDQKSSLSSKGDNVSPREKRDKTTETRKTRQRGAMITGQQQTDKIIRRQVGKTLPANMAPAPAQLAALTLPPFNINALPSNVKIPTHSNPNIKSKTPTAPFRMLTTPTSKIPTPTLIPSKPTKIGNGLSSPSGKGLLSTSRVAPASPTSKQGRSQLNNGTAVNSSTSNLSSSKPDKKARTRRLSTAISNMFSGNKNNLSSTKTPTNLTSTSCKQRTTPRSTHSLSANSSSTNLPSSSSLLTPGYNTMEVDSSSSAASTPSGYNNSAGQYDDNTTSGDDETTSFLPGSEKSKKERERERRRQEARMKGSSAMNPHVALKTYAPSLSLFERSEILEYSEVYFVGQNAQKVASSPELTGCNFGFDDDRGDYIVINNDHLCYRYEIVESLGKGSFGQVLKCLDHKTGEYVAVKIIRNKKRFHCQALVEVKILECLNKWDPDDSHNIVHMDDHFYFRNHLCIVFELLSMNLYEFIKSHDFQGFSIGLIKRFCVQLLNSLSLLQKHNIVHCDLKPEQNVLLKHPTKSSIKVIDFGSSCFENEKVYTYIQSRFYRSPEVILGMTYNMAIDMWSLGCILAELYTDLNGNPRPVINSKGKRRRPGTKTLQGVLKCQDEVFLDFISRCLHWDPEKRMKPDEGLMHEWITDTRNYLTNYDLMRRQNPSSSSLPPSNSSLSMRQSNSSSIARGAQSSSHSTYKSTTSASGQNHLTPSNNPPRRSLDGQIRSNGTRQQQQYSSSIPMSLTARNEGLGVNGFL</sequence>
<accession>A0A9N9H9Q5</accession>
<feature type="compositionally biased region" description="Pro residues" evidence="12">
    <location>
        <begin position="303"/>
        <end position="318"/>
    </location>
</feature>
<feature type="region of interest" description="Disordered" evidence="12">
    <location>
        <begin position="1001"/>
        <end position="1083"/>
    </location>
</feature>
<feature type="compositionally biased region" description="Polar residues" evidence="12">
    <location>
        <begin position="346"/>
        <end position="360"/>
    </location>
</feature>
<dbReference type="Gene3D" id="3.30.200.20">
    <property type="entry name" value="Phosphorylase Kinase, domain 1"/>
    <property type="match status" value="1"/>
</dbReference>
<dbReference type="OrthoDB" id="9332038at2759"/>
<evidence type="ECO:0000256" key="7">
    <source>
        <dbReference type="ARBA" id="ARBA00022840"/>
    </source>
</evidence>
<evidence type="ECO:0000256" key="9">
    <source>
        <dbReference type="ARBA" id="ARBA00049308"/>
    </source>
</evidence>
<evidence type="ECO:0000256" key="8">
    <source>
        <dbReference type="ARBA" id="ARBA00049003"/>
    </source>
</evidence>
<dbReference type="PANTHER" id="PTHR24058:SF22">
    <property type="entry name" value="DUAL SPECIFICITY TYROSINE-PHOSPHORYLATION-REGULATED KINASE 4"/>
    <property type="match status" value="1"/>
</dbReference>